<evidence type="ECO:0000313" key="1">
    <source>
        <dbReference type="EMBL" id="CBJ79168.1"/>
    </source>
</evidence>
<reference evidence="1" key="1">
    <citation type="journal article" date="2011" name="PLoS ONE">
        <title>The entomopathogenic bacterial endosymbionts xenorhabdus and photorhabdus: convergent lifestyles from divergent genomes.</title>
        <authorList>
            <person name="Chaston J.M."/>
            <person name="Suen G."/>
            <person name="Tucker S.L."/>
            <person name="Andersen A.W."/>
            <person name="Bhasin A."/>
            <person name="Bode E."/>
            <person name="Bode H.B."/>
            <person name="Brachmann A.O."/>
            <person name="Cowles C.E."/>
            <person name="Cowles K.N."/>
            <person name="Darby C."/>
            <person name="de Leon L."/>
            <person name="Drace K."/>
            <person name="Du Z."/>
            <person name="Givaudan A."/>
            <person name="Herbert Tran E.E."/>
            <person name="Jewell K.A."/>
            <person name="Knack J.J."/>
            <person name="Krasomil-Osterfeld K.C."/>
            <person name="Kukor R."/>
            <person name="Lanois A."/>
            <person name="Latreille P."/>
            <person name="Leimgruber N.K."/>
            <person name="Lipke C.M."/>
            <person name="Liu R."/>
            <person name="Lu X."/>
            <person name="Martens E.C."/>
            <person name="Marri P.R."/>
            <person name="Medigue C."/>
            <person name="Menard M.L."/>
            <person name="Miller N.M."/>
            <person name="Morales-Soto N."/>
            <person name="Norton S."/>
            <person name="Ogier J.C."/>
            <person name="Orchard S.S."/>
            <person name="Park D."/>
            <person name="Park Y."/>
            <person name="Qurollo B.A."/>
            <person name="Sugar D.R."/>
            <person name="Richards G.R."/>
            <person name="Rouy Z."/>
            <person name="Slominski B."/>
            <person name="Slominski K."/>
            <person name="Snyder H."/>
            <person name="Tjaden B.C."/>
            <person name="van der Hoeven R."/>
            <person name="Welch R.D."/>
            <person name="Wheeler C."/>
            <person name="Xiang B."/>
            <person name="Barbazuk B."/>
            <person name="Gaudriault S."/>
            <person name="Goodner B."/>
            <person name="Slater S.C."/>
            <person name="Forst S."/>
            <person name="Goldman B.S."/>
            <person name="Goodrich-Blair H."/>
        </authorList>
    </citation>
    <scope>NUCLEOTIDE SEQUENCE [LARGE SCALE GENOMIC DNA]</scope>
    <source>
        <strain evidence="1">SS-2004</strain>
    </source>
</reference>
<sequence length="47" mass="5258">MRLTSKLIADAININPPCIILLKDVILISKIINAINIINLVNYINLE</sequence>
<evidence type="ECO:0000313" key="2">
    <source>
        <dbReference type="Proteomes" id="UP000002045"/>
    </source>
</evidence>
<dbReference type="Proteomes" id="UP000002045">
    <property type="component" value="Chromosome"/>
</dbReference>
<dbReference type="HOGENOM" id="CLU_3174895_0_0_6"/>
<dbReference type="AlphaFoldDB" id="D3UXZ0"/>
<dbReference type="KEGG" id="xbo:XBJ1_0013"/>
<protein>
    <submittedName>
        <fullName evidence="1">Uncharacterized protein</fullName>
    </submittedName>
</protein>
<name>D3UXZ0_XENBS</name>
<accession>D3UXZ0</accession>
<proteinExistence type="predicted"/>
<dbReference type="EMBL" id="FN667741">
    <property type="protein sequence ID" value="CBJ79168.1"/>
    <property type="molecule type" value="Genomic_DNA"/>
</dbReference>
<gene>
    <name evidence="1" type="ordered locus">XBJ1_0013</name>
</gene>
<dbReference type="STRING" id="406818.XBJ1_0013"/>
<organism evidence="1 2">
    <name type="scientific">Xenorhabdus bovienii (strain SS-2004)</name>
    <name type="common">Xenorhabdus nematophila subsp. bovienii</name>
    <dbReference type="NCBI Taxonomy" id="406818"/>
    <lineage>
        <taxon>Bacteria</taxon>
        <taxon>Pseudomonadati</taxon>
        <taxon>Pseudomonadota</taxon>
        <taxon>Gammaproteobacteria</taxon>
        <taxon>Enterobacterales</taxon>
        <taxon>Morganellaceae</taxon>
        <taxon>Xenorhabdus</taxon>
    </lineage>
</organism>